<dbReference type="EC" id="6.3.4.19" evidence="8"/>
<dbReference type="GO" id="GO:0005524">
    <property type="term" value="F:ATP binding"/>
    <property type="evidence" value="ECO:0007669"/>
    <property type="project" value="UniProtKB-UniRule"/>
</dbReference>
<proteinExistence type="inferred from homology"/>
<dbReference type="InterPro" id="IPR012795">
    <property type="entry name" value="tRNA_Ile_lys_synt_N"/>
</dbReference>
<dbReference type="InterPro" id="IPR014729">
    <property type="entry name" value="Rossmann-like_a/b/a_fold"/>
</dbReference>
<comment type="domain">
    <text evidence="8">The N-terminal region contains the highly conserved SGGXDS motif, predicted to be a P-loop motif involved in ATP binding.</text>
</comment>
<dbReference type="Pfam" id="PF01171">
    <property type="entry name" value="ATP_bind_3"/>
    <property type="match status" value="1"/>
</dbReference>
<evidence type="ECO:0000256" key="1">
    <source>
        <dbReference type="ARBA" id="ARBA00004496"/>
    </source>
</evidence>
<sequence>MSDLYPHFVQQLARYPFRKLVLALSGGVDSRVLLSLLARGRDEFGWDAEAVHVHHGLSSNADQWAQDCQTWCQAANISCQIEHVQLAVGSGESIEKMAREARYQALSQHVGSDTLLLLGQHADDQLETFLLALKRGSGPKGLSAMAAYAPFAQGHLARPLLTVSRQDIEAYAMQKKLSWVTDESNFDIRYERNFLRHHITPVLAERWPSIRQAVQRSAELCAEQEVLLQELLADALKRAITEDGGLSIPTLAESSEASRRQLIRAWFAHHRLPMPSRQHTDQLWHEVALASEDANPKLRLNQIEVRRFRQQLHLVQPEIDLSGWRSTIVPEQLLSLPQGLGCLKLAMHSSGNIKLPDDHSQLWVSFEPQGLVACPVGRSGSRKLKKLFQEYGIPSWQRRQIPILMYQDRVICVADLFVDRDFSGQDCELVWFKSSDSVPK</sequence>
<feature type="binding site" evidence="8">
    <location>
        <begin position="25"/>
        <end position="30"/>
    </location>
    <ligand>
        <name>ATP</name>
        <dbReference type="ChEBI" id="CHEBI:30616"/>
    </ligand>
</feature>
<dbReference type="Gene3D" id="3.40.50.620">
    <property type="entry name" value="HUPs"/>
    <property type="match status" value="1"/>
</dbReference>
<evidence type="ECO:0000256" key="4">
    <source>
        <dbReference type="ARBA" id="ARBA00022694"/>
    </source>
</evidence>
<evidence type="ECO:0000259" key="9">
    <source>
        <dbReference type="SMART" id="SM00977"/>
    </source>
</evidence>
<dbReference type="InterPro" id="IPR012796">
    <property type="entry name" value="Lysidine-tRNA-synth_C"/>
</dbReference>
<dbReference type="InterPro" id="IPR012094">
    <property type="entry name" value="tRNA_Ile_lys_synt"/>
</dbReference>
<dbReference type="EMBL" id="LOSJ02000002">
    <property type="protein sequence ID" value="PNM56434.1"/>
    <property type="molecule type" value="Genomic_DNA"/>
</dbReference>
<dbReference type="Pfam" id="PF09179">
    <property type="entry name" value="TilS"/>
    <property type="match status" value="1"/>
</dbReference>
<reference evidence="10" key="1">
    <citation type="submission" date="2017-12" db="EMBL/GenBank/DDBJ databases">
        <title>FDA dAtabase for Regulatory Grade micrObial Sequences (FDA-ARGOS): Supporting development and validation of Infectious Disease Dx tests.</title>
        <authorList>
            <person name="Hoffmann M."/>
            <person name="Allard M."/>
            <person name="Evans P."/>
            <person name="Brown E."/>
            <person name="Tallon L.J."/>
            <person name="Sadzewicz L."/>
            <person name="Sengamalay N."/>
            <person name="Ott S."/>
            <person name="Godinez A."/>
            <person name="Nagaraj S."/>
            <person name="Vavikolanu K."/>
            <person name="Aluvathingal J."/>
            <person name="Nadendla S."/>
            <person name="Hobson J."/>
            <person name="Sichtig H."/>
        </authorList>
    </citation>
    <scope>NUCLEOTIDE SEQUENCE [LARGE SCALE GENOMIC DNA]</scope>
    <source>
        <strain evidence="10">FDAARGOS_113</strain>
    </source>
</reference>
<evidence type="ECO:0000256" key="3">
    <source>
        <dbReference type="ARBA" id="ARBA00022598"/>
    </source>
</evidence>
<dbReference type="Proteomes" id="UP000053748">
    <property type="component" value="Unassembled WGS sequence"/>
</dbReference>
<dbReference type="SUPFAM" id="SSF56037">
    <property type="entry name" value="PheT/TilS domain"/>
    <property type="match status" value="1"/>
</dbReference>
<keyword evidence="3 8" id="KW-0436">Ligase</keyword>
<dbReference type="STRING" id="674.VM_03695"/>
<evidence type="ECO:0000313" key="10">
    <source>
        <dbReference type="EMBL" id="PNM56434.1"/>
    </source>
</evidence>
<keyword evidence="2 8" id="KW-0963">Cytoplasm</keyword>
<dbReference type="CDD" id="cd01992">
    <property type="entry name" value="TilS_N"/>
    <property type="match status" value="1"/>
</dbReference>
<dbReference type="NCBIfam" id="TIGR02432">
    <property type="entry name" value="lysidine_TilS_N"/>
    <property type="match status" value="1"/>
</dbReference>
<evidence type="ECO:0000256" key="6">
    <source>
        <dbReference type="ARBA" id="ARBA00022840"/>
    </source>
</evidence>
<evidence type="ECO:0000256" key="5">
    <source>
        <dbReference type="ARBA" id="ARBA00022741"/>
    </source>
</evidence>
<protein>
    <recommendedName>
        <fullName evidence="8">tRNA(Ile)-lysidine synthase</fullName>
        <ecNumber evidence="8">6.3.4.19</ecNumber>
    </recommendedName>
    <alternativeName>
        <fullName evidence="8">tRNA(Ile)-2-lysyl-cytidine synthase</fullName>
    </alternativeName>
    <alternativeName>
        <fullName evidence="8">tRNA(Ile)-lysidine synthetase</fullName>
    </alternativeName>
</protein>
<dbReference type="SUPFAM" id="SSF52402">
    <property type="entry name" value="Adenine nucleotide alpha hydrolases-like"/>
    <property type="match status" value="1"/>
</dbReference>
<comment type="function">
    <text evidence="8">Ligates lysine onto the cytidine present at position 34 of the AUA codon-specific tRNA(Ile) that contains the anticodon CAU, in an ATP-dependent manner. Cytidine is converted to lysidine, thus changing the amino acid specificity of the tRNA from methionine to isoleucine.</text>
</comment>
<comment type="similarity">
    <text evidence="8">Belongs to the tRNA(Ile)-lysidine synthase family.</text>
</comment>
<dbReference type="RefSeq" id="WP_001281827.1">
    <property type="nucleotide sequence ID" value="NZ_CAWMSS010000001.1"/>
</dbReference>
<dbReference type="Gene3D" id="1.20.59.20">
    <property type="match status" value="1"/>
</dbReference>
<dbReference type="InterPro" id="IPR011063">
    <property type="entry name" value="TilS/TtcA_N"/>
</dbReference>
<evidence type="ECO:0000256" key="8">
    <source>
        <dbReference type="HAMAP-Rule" id="MF_01161"/>
    </source>
</evidence>
<dbReference type="PANTHER" id="PTHR43033:SF1">
    <property type="entry name" value="TRNA(ILE)-LYSIDINE SYNTHASE-RELATED"/>
    <property type="match status" value="1"/>
</dbReference>
<dbReference type="OrthoDB" id="9807403at2"/>
<accession>A0A2J9UY31</accession>
<feature type="domain" description="Lysidine-tRNA(Ile) synthetase C-terminal" evidence="9">
    <location>
        <begin position="362"/>
        <end position="431"/>
    </location>
</feature>
<dbReference type="HAMAP" id="MF_01161">
    <property type="entry name" value="tRNA_Ile_lys_synt"/>
    <property type="match status" value="1"/>
</dbReference>
<dbReference type="GO" id="GO:0005737">
    <property type="term" value="C:cytoplasm"/>
    <property type="evidence" value="ECO:0007669"/>
    <property type="project" value="UniProtKB-SubCell"/>
</dbReference>
<evidence type="ECO:0000313" key="11">
    <source>
        <dbReference type="Proteomes" id="UP000053748"/>
    </source>
</evidence>
<dbReference type="Pfam" id="PF11734">
    <property type="entry name" value="TilS_C"/>
    <property type="match status" value="1"/>
</dbReference>
<comment type="caution">
    <text evidence="10">The sequence shown here is derived from an EMBL/GenBank/DDBJ whole genome shotgun (WGS) entry which is preliminary data.</text>
</comment>
<gene>
    <name evidence="8 10" type="primary">tilS</name>
    <name evidence="10" type="ORF">AL544_010290</name>
</gene>
<dbReference type="SMART" id="SM00977">
    <property type="entry name" value="TilS_C"/>
    <property type="match status" value="1"/>
</dbReference>
<dbReference type="GO" id="GO:0006400">
    <property type="term" value="P:tRNA modification"/>
    <property type="evidence" value="ECO:0007669"/>
    <property type="project" value="UniProtKB-UniRule"/>
</dbReference>
<evidence type="ECO:0000256" key="2">
    <source>
        <dbReference type="ARBA" id="ARBA00022490"/>
    </source>
</evidence>
<dbReference type="PANTHER" id="PTHR43033">
    <property type="entry name" value="TRNA(ILE)-LYSIDINE SYNTHASE-RELATED"/>
    <property type="match status" value="1"/>
</dbReference>
<dbReference type="GO" id="GO:0032267">
    <property type="term" value="F:tRNA(Ile)-lysidine synthase activity"/>
    <property type="evidence" value="ECO:0007669"/>
    <property type="project" value="UniProtKB-EC"/>
</dbReference>
<keyword evidence="5 8" id="KW-0547">Nucleotide-binding</keyword>
<keyword evidence="6 8" id="KW-0067">ATP-binding</keyword>
<keyword evidence="11" id="KW-1185">Reference proteome</keyword>
<dbReference type="NCBIfam" id="TIGR02433">
    <property type="entry name" value="lysidine_TilS_C"/>
    <property type="match status" value="1"/>
</dbReference>
<evidence type="ECO:0000256" key="7">
    <source>
        <dbReference type="ARBA" id="ARBA00048539"/>
    </source>
</evidence>
<keyword evidence="4 8" id="KW-0819">tRNA processing</keyword>
<organism evidence="10 11">
    <name type="scientific">Vibrio mimicus</name>
    <dbReference type="NCBI Taxonomy" id="674"/>
    <lineage>
        <taxon>Bacteria</taxon>
        <taxon>Pseudomonadati</taxon>
        <taxon>Pseudomonadota</taxon>
        <taxon>Gammaproteobacteria</taxon>
        <taxon>Vibrionales</taxon>
        <taxon>Vibrionaceae</taxon>
        <taxon>Vibrio</taxon>
    </lineage>
</organism>
<comment type="subcellular location">
    <subcellularLocation>
        <location evidence="1 8">Cytoplasm</location>
    </subcellularLocation>
</comment>
<name>A0A2J9UY31_VIBMI</name>
<comment type="catalytic activity">
    <reaction evidence="7 8">
        <text>cytidine(34) in tRNA(Ile2) + L-lysine + ATP = lysidine(34) in tRNA(Ile2) + AMP + diphosphate + H(+)</text>
        <dbReference type="Rhea" id="RHEA:43744"/>
        <dbReference type="Rhea" id="RHEA-COMP:10625"/>
        <dbReference type="Rhea" id="RHEA-COMP:10670"/>
        <dbReference type="ChEBI" id="CHEBI:15378"/>
        <dbReference type="ChEBI" id="CHEBI:30616"/>
        <dbReference type="ChEBI" id="CHEBI:32551"/>
        <dbReference type="ChEBI" id="CHEBI:33019"/>
        <dbReference type="ChEBI" id="CHEBI:82748"/>
        <dbReference type="ChEBI" id="CHEBI:83665"/>
        <dbReference type="ChEBI" id="CHEBI:456215"/>
        <dbReference type="EC" id="6.3.4.19"/>
    </reaction>
</comment>
<dbReference type="AlphaFoldDB" id="A0A2J9UY31"/>
<dbReference type="InterPro" id="IPR015262">
    <property type="entry name" value="tRNA_Ile_lys_synt_subst-bd"/>
</dbReference>
<dbReference type="SUPFAM" id="SSF82829">
    <property type="entry name" value="MesJ substrate recognition domain-like"/>
    <property type="match status" value="1"/>
</dbReference>